<dbReference type="Gene3D" id="2.30.29.30">
    <property type="entry name" value="Pleckstrin-homology domain (PH domain)/Phosphotyrosine-binding domain (PTB)"/>
    <property type="match status" value="1"/>
</dbReference>
<protein>
    <recommendedName>
        <fullName evidence="8">PH domain-containing protein</fullName>
    </recommendedName>
</protein>
<dbReference type="GO" id="GO:0097038">
    <property type="term" value="C:perinuclear endoplasmic reticulum"/>
    <property type="evidence" value="ECO:0007669"/>
    <property type="project" value="TreeGrafter"/>
</dbReference>
<dbReference type="PANTHER" id="PTHR10972:SF205">
    <property type="entry name" value="OXYSTEROL-BINDING PROTEIN 1"/>
    <property type="match status" value="1"/>
</dbReference>
<keyword evidence="3" id="KW-0597">Phosphoprotein</keyword>
<evidence type="ECO:0000256" key="6">
    <source>
        <dbReference type="SAM" id="Coils"/>
    </source>
</evidence>
<keyword evidence="10" id="KW-1185">Reference proteome</keyword>
<sequence length="596" mass="67241">MVNVCSQSLILQHCQHIASDLLGFLETCPYCSESVQSLITTSKKSGRIVPVKERVDSSSQFSLQDMYTGGLAFLKAVHGTWSVAKSARKRLFRKRRSRKGSSTQIQSNSNRQVMSSSSTRGGGGSSVSSLALQENAVEEKSGWLNKWTNYLKGYRQRWFVLDSSGVLSYYRSPSEVGQSCRGSINLQEARILSDKITNNIVISASSQTFHLKAGNDVDRQKWLSALEYSRHKAIKQAESDEDEDAHIGTGESRVAVLQKTHKELLRKLEDLQTAARILDKHGDELIRCVNEPEIDRKTLSERAALLKITTAAVLKAAEEFVDLSDRGSKRMGKVVATERREKIMLQEQLETLAKQHSSLERAATLTDNINFNPPLSAYSDMEDEFHDAAEELNQCGPGFPIILQLLHTLPKAMIHGVVRDAKGEPHFVVQGTWDSHVDMLRVTSQRGLGDKARVETDSEPKRIWTVNPPPPGSERMHNFTRLAIELNEPEPGVAPTDSRLRPDQRLMEEGKWDEANNKKLELEEKQRAVRRKREAEMEKAMQQGVVSSNGLSYEEYQPKWFQKTQDEITGTLIHKYLGEYWEKKEKGDWSGCPVIF</sequence>
<evidence type="ECO:0000256" key="4">
    <source>
        <dbReference type="ARBA" id="ARBA00023055"/>
    </source>
</evidence>
<feature type="compositionally biased region" description="Low complexity" evidence="7">
    <location>
        <begin position="100"/>
        <end position="119"/>
    </location>
</feature>
<dbReference type="PANTHER" id="PTHR10972">
    <property type="entry name" value="OXYSTEROL-BINDING PROTEIN-RELATED"/>
    <property type="match status" value="1"/>
</dbReference>
<feature type="coiled-coil region" evidence="6">
    <location>
        <begin position="335"/>
        <end position="362"/>
    </location>
</feature>
<evidence type="ECO:0000313" key="9">
    <source>
        <dbReference type="EMBL" id="KAK5968667.1"/>
    </source>
</evidence>
<name>A0AAN8F783_TRICO</name>
<dbReference type="Pfam" id="PF00169">
    <property type="entry name" value="PH"/>
    <property type="match status" value="1"/>
</dbReference>
<dbReference type="InterPro" id="IPR000648">
    <property type="entry name" value="Oxysterol-bd"/>
</dbReference>
<evidence type="ECO:0000256" key="5">
    <source>
        <dbReference type="ARBA" id="ARBA00023121"/>
    </source>
</evidence>
<evidence type="ECO:0000256" key="2">
    <source>
        <dbReference type="ARBA" id="ARBA00022448"/>
    </source>
</evidence>
<dbReference type="GO" id="GO:0005886">
    <property type="term" value="C:plasma membrane"/>
    <property type="evidence" value="ECO:0007669"/>
    <property type="project" value="TreeGrafter"/>
</dbReference>
<dbReference type="SUPFAM" id="SSF144000">
    <property type="entry name" value="Oxysterol-binding protein-like"/>
    <property type="match status" value="1"/>
</dbReference>
<keyword evidence="6" id="KW-0175">Coiled coil</keyword>
<organism evidence="9 10">
    <name type="scientific">Trichostrongylus colubriformis</name>
    <name type="common">Black scour worm</name>
    <dbReference type="NCBI Taxonomy" id="6319"/>
    <lineage>
        <taxon>Eukaryota</taxon>
        <taxon>Metazoa</taxon>
        <taxon>Ecdysozoa</taxon>
        <taxon>Nematoda</taxon>
        <taxon>Chromadorea</taxon>
        <taxon>Rhabditida</taxon>
        <taxon>Rhabditina</taxon>
        <taxon>Rhabditomorpha</taxon>
        <taxon>Strongyloidea</taxon>
        <taxon>Trichostrongylidae</taxon>
        <taxon>Trichostrongylus</taxon>
    </lineage>
</organism>
<dbReference type="InterPro" id="IPR001849">
    <property type="entry name" value="PH_domain"/>
</dbReference>
<dbReference type="GO" id="GO:0005829">
    <property type="term" value="C:cytosol"/>
    <property type="evidence" value="ECO:0007669"/>
    <property type="project" value="TreeGrafter"/>
</dbReference>
<dbReference type="GO" id="GO:0032934">
    <property type="term" value="F:sterol binding"/>
    <property type="evidence" value="ECO:0007669"/>
    <property type="project" value="TreeGrafter"/>
</dbReference>
<dbReference type="GO" id="GO:0006869">
    <property type="term" value="P:lipid transport"/>
    <property type="evidence" value="ECO:0007669"/>
    <property type="project" value="UniProtKB-KW"/>
</dbReference>
<evidence type="ECO:0000259" key="8">
    <source>
        <dbReference type="PROSITE" id="PS50003"/>
    </source>
</evidence>
<evidence type="ECO:0000313" key="10">
    <source>
        <dbReference type="Proteomes" id="UP001331761"/>
    </source>
</evidence>
<dbReference type="PROSITE" id="PS50003">
    <property type="entry name" value="PH_DOMAIN"/>
    <property type="match status" value="1"/>
</dbReference>
<dbReference type="SMART" id="SM00233">
    <property type="entry name" value="PH"/>
    <property type="match status" value="1"/>
</dbReference>
<evidence type="ECO:0000256" key="1">
    <source>
        <dbReference type="ARBA" id="ARBA00008842"/>
    </source>
</evidence>
<keyword evidence="4" id="KW-0445">Lipid transport</keyword>
<dbReference type="InterPro" id="IPR011993">
    <property type="entry name" value="PH-like_dom_sf"/>
</dbReference>
<evidence type="ECO:0000256" key="3">
    <source>
        <dbReference type="ARBA" id="ARBA00022553"/>
    </source>
</evidence>
<gene>
    <name evidence="9" type="ORF">GCK32_004308</name>
</gene>
<dbReference type="AlphaFoldDB" id="A0AAN8F783"/>
<comment type="caution">
    <text evidence="9">The sequence shown here is derived from an EMBL/GenBank/DDBJ whole genome shotgun (WGS) entry which is preliminary data.</text>
</comment>
<dbReference type="InterPro" id="IPR037239">
    <property type="entry name" value="OSBP_sf"/>
</dbReference>
<comment type="similarity">
    <text evidence="1">Belongs to the OSBP family.</text>
</comment>
<accession>A0AAN8F783</accession>
<dbReference type="EMBL" id="WIXE01021117">
    <property type="protein sequence ID" value="KAK5968667.1"/>
    <property type="molecule type" value="Genomic_DNA"/>
</dbReference>
<dbReference type="SUPFAM" id="SSF50729">
    <property type="entry name" value="PH domain-like"/>
    <property type="match status" value="1"/>
</dbReference>
<dbReference type="Proteomes" id="UP001331761">
    <property type="component" value="Unassembled WGS sequence"/>
</dbReference>
<feature type="coiled-coil region" evidence="6">
    <location>
        <begin position="254"/>
        <end position="281"/>
    </location>
</feature>
<keyword evidence="2" id="KW-0813">Transport</keyword>
<feature type="domain" description="PH" evidence="8">
    <location>
        <begin position="137"/>
        <end position="231"/>
    </location>
</feature>
<feature type="region of interest" description="Disordered" evidence="7">
    <location>
        <begin position="94"/>
        <end position="127"/>
    </location>
</feature>
<evidence type="ECO:0000256" key="7">
    <source>
        <dbReference type="SAM" id="MobiDB-lite"/>
    </source>
</evidence>
<reference evidence="9 10" key="1">
    <citation type="submission" date="2019-10" db="EMBL/GenBank/DDBJ databases">
        <title>Assembly and Annotation for the nematode Trichostrongylus colubriformis.</title>
        <authorList>
            <person name="Martin J."/>
        </authorList>
    </citation>
    <scope>NUCLEOTIDE SEQUENCE [LARGE SCALE GENOMIC DNA]</scope>
    <source>
        <strain evidence="9">G859</strain>
        <tissue evidence="9">Whole worm</tissue>
    </source>
</reference>
<dbReference type="Pfam" id="PF01237">
    <property type="entry name" value="Oxysterol_BP"/>
    <property type="match status" value="1"/>
</dbReference>
<keyword evidence="5" id="KW-0446">Lipid-binding</keyword>
<proteinExistence type="inferred from homology"/>